<name>A0A6L9S2X4_9ACTN</name>
<sequence>MTDVRQFRRAALSLQEVEEQSAAHGVVSFAVADRTFASANTADVDVSLHLGEEEQADFLTSHPSAERLIDGTTPIGVRISLADIDGQQLNHWVRRAWLANAPQRLVAHATVAETATPGKVGDLPKAIGRPATQALVDAGITSLAQVAELTEAELKAMHGVGPKAIRVLKQELDTTGRSLKS</sequence>
<proteinExistence type="predicted"/>
<reference evidence="1 2" key="1">
    <citation type="submission" date="2020-02" db="EMBL/GenBank/DDBJ databases">
        <authorList>
            <person name="Li X.-J."/>
            <person name="Han X.-M."/>
        </authorList>
    </citation>
    <scope>NUCLEOTIDE SEQUENCE [LARGE SCALE GENOMIC DNA]</scope>
    <source>
        <strain evidence="1 2">CCTCC AB 2017055</strain>
    </source>
</reference>
<comment type="caution">
    <text evidence="1">The sequence shown here is derived from an EMBL/GenBank/DDBJ whole genome shotgun (WGS) entry which is preliminary data.</text>
</comment>
<dbReference type="RefSeq" id="WP_163733665.1">
    <property type="nucleotide sequence ID" value="NZ_JAAGOA010000003.1"/>
</dbReference>
<dbReference type="Gene3D" id="1.10.150.20">
    <property type="entry name" value="5' to 3' exonuclease, C-terminal subdomain"/>
    <property type="match status" value="1"/>
</dbReference>
<dbReference type="EMBL" id="JAAGOA010000003">
    <property type="protein sequence ID" value="NED99545.1"/>
    <property type="molecule type" value="Genomic_DNA"/>
</dbReference>
<evidence type="ECO:0000313" key="2">
    <source>
        <dbReference type="Proteomes" id="UP000475214"/>
    </source>
</evidence>
<dbReference type="SUPFAM" id="SSF47789">
    <property type="entry name" value="C-terminal domain of RNA polymerase alpha subunit"/>
    <property type="match status" value="1"/>
</dbReference>
<evidence type="ECO:0008006" key="3">
    <source>
        <dbReference type="Google" id="ProtNLM"/>
    </source>
</evidence>
<dbReference type="Proteomes" id="UP000475214">
    <property type="component" value="Unassembled WGS sequence"/>
</dbReference>
<keyword evidence="2" id="KW-1185">Reference proteome</keyword>
<dbReference type="AlphaFoldDB" id="A0A6L9S2X4"/>
<organism evidence="1 2">
    <name type="scientific">Phytoactinopolyspora halotolerans</name>
    <dbReference type="NCBI Taxonomy" id="1981512"/>
    <lineage>
        <taxon>Bacteria</taxon>
        <taxon>Bacillati</taxon>
        <taxon>Actinomycetota</taxon>
        <taxon>Actinomycetes</taxon>
        <taxon>Jiangellales</taxon>
        <taxon>Jiangellaceae</taxon>
        <taxon>Phytoactinopolyspora</taxon>
    </lineage>
</organism>
<accession>A0A6L9S2X4</accession>
<evidence type="ECO:0000313" key="1">
    <source>
        <dbReference type="EMBL" id="NED99545.1"/>
    </source>
</evidence>
<protein>
    <recommendedName>
        <fullName evidence="3">Helix-hairpin-helix domain-containing protein</fullName>
    </recommendedName>
</protein>
<gene>
    <name evidence="1" type="ORF">G1H10_05135</name>
</gene>